<evidence type="ECO:0000313" key="2">
    <source>
        <dbReference type="Proteomes" id="UP000663836"/>
    </source>
</evidence>
<gene>
    <name evidence="1" type="ORF">JBS370_LOCUS35242</name>
</gene>
<proteinExistence type="predicted"/>
<name>A0A820AC21_9BILA</name>
<evidence type="ECO:0000313" key="1">
    <source>
        <dbReference type="EMBL" id="CAF4175683.1"/>
    </source>
</evidence>
<comment type="caution">
    <text evidence="1">The sequence shown here is derived from an EMBL/GenBank/DDBJ whole genome shotgun (WGS) entry which is preliminary data.</text>
</comment>
<accession>A0A820AC21</accession>
<sequence>MGFLMRDVDRQIEQVYSISNNEQSLFLYPGQ</sequence>
<dbReference type="EMBL" id="CAJOBD010012029">
    <property type="protein sequence ID" value="CAF4175683.1"/>
    <property type="molecule type" value="Genomic_DNA"/>
</dbReference>
<dbReference type="Proteomes" id="UP000663836">
    <property type="component" value="Unassembled WGS sequence"/>
</dbReference>
<organism evidence="1 2">
    <name type="scientific">Rotaria sordida</name>
    <dbReference type="NCBI Taxonomy" id="392033"/>
    <lineage>
        <taxon>Eukaryota</taxon>
        <taxon>Metazoa</taxon>
        <taxon>Spiralia</taxon>
        <taxon>Gnathifera</taxon>
        <taxon>Rotifera</taxon>
        <taxon>Eurotatoria</taxon>
        <taxon>Bdelloidea</taxon>
        <taxon>Philodinida</taxon>
        <taxon>Philodinidae</taxon>
        <taxon>Rotaria</taxon>
    </lineage>
</organism>
<protein>
    <submittedName>
        <fullName evidence="1">Uncharacterized protein</fullName>
    </submittedName>
</protein>
<reference evidence="1" key="1">
    <citation type="submission" date="2021-02" db="EMBL/GenBank/DDBJ databases">
        <authorList>
            <person name="Nowell W R."/>
        </authorList>
    </citation>
    <scope>NUCLEOTIDE SEQUENCE</scope>
</reference>
<feature type="non-terminal residue" evidence="1">
    <location>
        <position position="31"/>
    </location>
</feature>
<dbReference type="AlphaFoldDB" id="A0A820AC21"/>